<gene>
    <name evidence="3" type="ORF">ACHAWU_006149</name>
</gene>
<protein>
    <recommendedName>
        <fullName evidence="2">F-box/LRR-repeat protein 15-like leucin rich repeat domain-containing protein</fullName>
    </recommendedName>
</protein>
<evidence type="ECO:0000256" key="1">
    <source>
        <dbReference type="SAM" id="MobiDB-lite"/>
    </source>
</evidence>
<organism evidence="3 4">
    <name type="scientific">Discostella pseudostelligera</name>
    <dbReference type="NCBI Taxonomy" id="259834"/>
    <lineage>
        <taxon>Eukaryota</taxon>
        <taxon>Sar</taxon>
        <taxon>Stramenopiles</taxon>
        <taxon>Ochrophyta</taxon>
        <taxon>Bacillariophyta</taxon>
        <taxon>Coscinodiscophyceae</taxon>
        <taxon>Thalassiosirophycidae</taxon>
        <taxon>Stephanodiscales</taxon>
        <taxon>Stephanodiscaceae</taxon>
        <taxon>Discostella</taxon>
    </lineage>
</organism>
<reference evidence="3 4" key="1">
    <citation type="submission" date="2024-10" db="EMBL/GenBank/DDBJ databases">
        <title>Updated reference genomes for cyclostephanoid diatoms.</title>
        <authorList>
            <person name="Roberts W.R."/>
            <person name="Alverson A.J."/>
        </authorList>
    </citation>
    <scope>NUCLEOTIDE SEQUENCE [LARGE SCALE GENOMIC DNA]</scope>
    <source>
        <strain evidence="3 4">AJA232-27</strain>
    </source>
</reference>
<evidence type="ECO:0000313" key="3">
    <source>
        <dbReference type="EMBL" id="KAL3757841.1"/>
    </source>
</evidence>
<dbReference type="SMART" id="SM00367">
    <property type="entry name" value="LRR_CC"/>
    <property type="match status" value="13"/>
</dbReference>
<proteinExistence type="predicted"/>
<feature type="compositionally biased region" description="Polar residues" evidence="1">
    <location>
        <begin position="987"/>
        <end position="1001"/>
    </location>
</feature>
<sequence>MMGASCSSQRRHNHHRHHDRRGGSITHPRHRHRRHVVGVGRFRTFPFCGSSEDGSSEDEQPIKCAAKRAARHSIDAEVPNQAISTFYPPDDNYELHPTDSTKRCPKSLTDLCIDTICRSLPNLDGELPSGLPKEIVDRILQSLTSHAALNSTTLRALRKCELGKLSLANCRGVSDEWLLSLGSSGGSSCSGSCSSGSSSSHRDRSDSGSSNGSGKKQRCLPASPTTSNCPTGVGLFNQNFISGPKLPSLGDAHPAQWPIPSNPGIGVSMKNGENYADALNLAAHQIYTGGHNADDTMEGADDSYESCSTSSFVSASSRPHSPFLYPMRCAPSALSSALWLQRSPQVDGAVNTNEFLSIYNLHDDDIEESSSHDSCSDSIAAAGGGTASTLTLLDLRGSQRLTDRGLLQLSYTPLRTLEVALLDNCHGITGRGLIAFAKSHRLHTLSMSNCRRLTDEAVVNVSHLGPSLVALNLGGCRCLTGRSLEALSGMVELRRLDLSQCELITDDALVNLHDLSLIEELSLGWCRSISDIGLGILAEQPNRSQALRTLRLARCSITDAGLEHLKKLENMEELDLNGCDRISSKALGEALGTLVKLTSLDVSYCPRILSSSWQGKVNALTSLELCYSGVRDSHISNLRSLPMLEELNLDSCVVGDSGIAHLVDNNVMPNLTTLDLADTNISDVAMAKIAQFKEMRHLSLFYCNISNRGLRYLASMKNLEVLNLDSRDIGDEGLKYLRGLNLKSLDLFSSRVTDIGCAYLSKIKTLTSLELCGGGIGDWGCAHLASLHNLTCLNLSQNEGITNRGAAALAALASLKALNLSNTRVNSDALKFFGGLLKLQSLALYGCSDIADSPKLRSLHSELPSLRCLRLNSASNEDGVIEHSNDSDADDEEDDGDGVEDEGEVQEGVLNVDAEYGIEEDDGDDADEDVDDAGADEDEDDMDHDEDLDDDPFNVFYDHVDGDDSVDSSDEDSMDDFHDAYNEVESVDSSRSATDSMNDEI</sequence>
<dbReference type="SUPFAM" id="SSF52047">
    <property type="entry name" value="RNI-like"/>
    <property type="match status" value="2"/>
</dbReference>
<dbReference type="InterPro" id="IPR057207">
    <property type="entry name" value="FBXL15_LRR"/>
</dbReference>
<dbReference type="Gene3D" id="3.80.10.10">
    <property type="entry name" value="Ribonuclease Inhibitor"/>
    <property type="match status" value="5"/>
</dbReference>
<keyword evidence="4" id="KW-1185">Reference proteome</keyword>
<feature type="compositionally biased region" description="Basic residues" evidence="1">
    <location>
        <begin position="9"/>
        <end position="20"/>
    </location>
</feature>
<feature type="compositionally biased region" description="Acidic residues" evidence="1">
    <location>
        <begin position="887"/>
        <end position="905"/>
    </location>
</feature>
<evidence type="ECO:0000259" key="2">
    <source>
        <dbReference type="Pfam" id="PF25372"/>
    </source>
</evidence>
<evidence type="ECO:0000313" key="4">
    <source>
        <dbReference type="Proteomes" id="UP001530293"/>
    </source>
</evidence>
<dbReference type="InterPro" id="IPR006553">
    <property type="entry name" value="Leu-rich_rpt_Cys-con_subtyp"/>
</dbReference>
<feature type="region of interest" description="Disordered" evidence="1">
    <location>
        <begin position="877"/>
        <end position="1001"/>
    </location>
</feature>
<feature type="region of interest" description="Disordered" evidence="1">
    <location>
        <begin position="185"/>
        <end position="226"/>
    </location>
</feature>
<dbReference type="Proteomes" id="UP001530293">
    <property type="component" value="Unassembled WGS sequence"/>
</dbReference>
<feature type="compositionally biased region" description="Low complexity" evidence="1">
    <location>
        <begin position="185"/>
        <end position="199"/>
    </location>
</feature>
<feature type="domain" description="F-box/LRR-repeat protein 15-like leucin rich repeat" evidence="2">
    <location>
        <begin position="495"/>
        <end position="609"/>
    </location>
</feature>
<name>A0ABD3M526_9STRA</name>
<dbReference type="InterPro" id="IPR032675">
    <property type="entry name" value="LRR_dom_sf"/>
</dbReference>
<comment type="caution">
    <text evidence="3">The sequence shown here is derived from an EMBL/GenBank/DDBJ whole genome shotgun (WGS) entry which is preliminary data.</text>
</comment>
<feature type="compositionally biased region" description="Acidic residues" evidence="1">
    <location>
        <begin position="916"/>
        <end position="952"/>
    </location>
</feature>
<dbReference type="EMBL" id="JALLBG020000250">
    <property type="protein sequence ID" value="KAL3757841.1"/>
    <property type="molecule type" value="Genomic_DNA"/>
</dbReference>
<feature type="region of interest" description="Disordered" evidence="1">
    <location>
        <begin position="1"/>
        <end position="32"/>
    </location>
</feature>
<dbReference type="AlphaFoldDB" id="A0ABD3M526"/>
<dbReference type="PANTHER" id="PTHR13318">
    <property type="entry name" value="PARTNER OF PAIRED, ISOFORM B-RELATED"/>
    <property type="match status" value="1"/>
</dbReference>
<feature type="compositionally biased region" description="Acidic residues" evidence="1">
    <location>
        <begin position="961"/>
        <end position="974"/>
    </location>
</feature>
<accession>A0ABD3M526</accession>
<dbReference type="Pfam" id="PF25372">
    <property type="entry name" value="DUF7885"/>
    <property type="match status" value="1"/>
</dbReference>
<dbReference type="InterPro" id="IPR001611">
    <property type="entry name" value="Leu-rich_rpt"/>
</dbReference>
<dbReference type="Pfam" id="PF13516">
    <property type="entry name" value="LRR_6"/>
    <property type="match status" value="5"/>
</dbReference>
<feature type="compositionally biased region" description="Low complexity" evidence="1">
    <location>
        <begin position="906"/>
        <end position="915"/>
    </location>
</feature>